<feature type="transmembrane region" description="Helical" evidence="2">
    <location>
        <begin position="102"/>
        <end position="122"/>
    </location>
</feature>
<sequence>MTSADMSMLQKSGTLPGQRVEGAEGSATGGARPSRDPFFDNAKFLLIVLVVIGHNWYPLIGQSRAVKAAYMVVYAFHMPAFILLSGYFSRTFEARPEQVRKLIRGVLLPYAVFEIAYLAVVAKADRQPFRPDLFTYPSFLCWFLIALFVWRLTTPVWRAVPKPVLVAVLVSLAAGLMNVSTDLALSRILQFLPWFVAGLCMEREHFKWLHRRAVRLWAAAVLITALPVSYMLAPDANADWLDMQTNAAGLGVGTVEYLAIRLGLLAVGALLVAAALALIPGRRLRLTVLGAYTMYPFLLHGLVVKTAQGLGLYATVANSGPVAVVTLTLAAVALALLLTTPPVRKLVGWAVEPRVPRWSRPGLLGR</sequence>
<dbReference type="EMBL" id="JANFNG010000045">
    <property type="protein sequence ID" value="MCQ4084906.1"/>
    <property type="molecule type" value="Genomic_DNA"/>
</dbReference>
<proteinExistence type="predicted"/>
<comment type="caution">
    <text evidence="4">The sequence shown here is derived from an EMBL/GenBank/DDBJ whole genome shotgun (WGS) entry which is preliminary data.</text>
</comment>
<feature type="transmembrane region" description="Helical" evidence="2">
    <location>
        <begin position="38"/>
        <end position="57"/>
    </location>
</feature>
<protein>
    <submittedName>
        <fullName evidence="4">Acyltransferase family protein</fullName>
    </submittedName>
</protein>
<feature type="transmembrane region" description="Helical" evidence="2">
    <location>
        <begin position="286"/>
        <end position="304"/>
    </location>
</feature>
<accession>A0ABT1Q4P6</accession>
<dbReference type="Proteomes" id="UP001057702">
    <property type="component" value="Unassembled WGS sequence"/>
</dbReference>
<keyword evidence="5" id="KW-1185">Reference proteome</keyword>
<feature type="region of interest" description="Disordered" evidence="1">
    <location>
        <begin position="1"/>
        <end position="34"/>
    </location>
</feature>
<keyword evidence="2" id="KW-0812">Transmembrane</keyword>
<evidence type="ECO:0000256" key="2">
    <source>
        <dbReference type="SAM" id="Phobius"/>
    </source>
</evidence>
<feature type="domain" description="Acyltransferase 3" evidence="3">
    <location>
        <begin position="37"/>
        <end position="339"/>
    </location>
</feature>
<feature type="transmembrane region" description="Helical" evidence="2">
    <location>
        <begin position="134"/>
        <end position="152"/>
    </location>
</feature>
<dbReference type="InterPro" id="IPR052734">
    <property type="entry name" value="Nod_factor_acetyltransferase"/>
</dbReference>
<feature type="transmembrane region" description="Helical" evidence="2">
    <location>
        <begin position="159"/>
        <end position="177"/>
    </location>
</feature>
<keyword evidence="2" id="KW-0472">Membrane</keyword>
<keyword evidence="4" id="KW-0808">Transferase</keyword>
<evidence type="ECO:0000313" key="5">
    <source>
        <dbReference type="Proteomes" id="UP001057702"/>
    </source>
</evidence>
<dbReference type="GO" id="GO:0016746">
    <property type="term" value="F:acyltransferase activity"/>
    <property type="evidence" value="ECO:0007669"/>
    <property type="project" value="UniProtKB-KW"/>
</dbReference>
<evidence type="ECO:0000256" key="1">
    <source>
        <dbReference type="SAM" id="MobiDB-lite"/>
    </source>
</evidence>
<reference evidence="4" key="1">
    <citation type="submission" date="2022-06" db="EMBL/GenBank/DDBJ databases">
        <title>Draft genome sequence of Streptomyces sp. RB6PN25 isolated from peat swamp forest in Thailand.</title>
        <authorList>
            <person name="Duangmal K."/>
            <person name="Klaysubun C."/>
        </authorList>
    </citation>
    <scope>NUCLEOTIDE SEQUENCE</scope>
    <source>
        <strain evidence="4">RB6PN25</strain>
    </source>
</reference>
<name>A0ABT1Q4P6_9ACTN</name>
<gene>
    <name evidence="4" type="ORF">NGB36_31155</name>
</gene>
<keyword evidence="2" id="KW-1133">Transmembrane helix</keyword>
<dbReference type="Pfam" id="PF01757">
    <property type="entry name" value="Acyl_transf_3"/>
    <property type="match status" value="1"/>
</dbReference>
<dbReference type="InterPro" id="IPR002656">
    <property type="entry name" value="Acyl_transf_3_dom"/>
</dbReference>
<dbReference type="PANTHER" id="PTHR37312:SF1">
    <property type="entry name" value="MEMBRANE-BOUND ACYLTRANSFERASE YKRP-RELATED"/>
    <property type="match status" value="1"/>
</dbReference>
<feature type="transmembrane region" description="Helical" evidence="2">
    <location>
        <begin position="69"/>
        <end position="90"/>
    </location>
</feature>
<keyword evidence="4" id="KW-0012">Acyltransferase</keyword>
<feature type="transmembrane region" description="Helical" evidence="2">
    <location>
        <begin position="310"/>
        <end position="338"/>
    </location>
</feature>
<feature type="compositionally biased region" description="Polar residues" evidence="1">
    <location>
        <begin position="1"/>
        <end position="15"/>
    </location>
</feature>
<evidence type="ECO:0000259" key="3">
    <source>
        <dbReference type="Pfam" id="PF01757"/>
    </source>
</evidence>
<feature type="transmembrane region" description="Helical" evidence="2">
    <location>
        <begin position="258"/>
        <end position="279"/>
    </location>
</feature>
<evidence type="ECO:0000313" key="4">
    <source>
        <dbReference type="EMBL" id="MCQ4084906.1"/>
    </source>
</evidence>
<feature type="transmembrane region" description="Helical" evidence="2">
    <location>
        <begin position="213"/>
        <end position="233"/>
    </location>
</feature>
<dbReference type="RefSeq" id="WP_255923991.1">
    <property type="nucleotide sequence ID" value="NZ_JANFNG010000045.1"/>
</dbReference>
<organism evidence="4 5">
    <name type="scientific">Streptomyces humicola</name>
    <dbReference type="NCBI Taxonomy" id="2953240"/>
    <lineage>
        <taxon>Bacteria</taxon>
        <taxon>Bacillati</taxon>
        <taxon>Actinomycetota</taxon>
        <taxon>Actinomycetes</taxon>
        <taxon>Kitasatosporales</taxon>
        <taxon>Streptomycetaceae</taxon>
        <taxon>Streptomyces</taxon>
    </lineage>
</organism>
<dbReference type="PANTHER" id="PTHR37312">
    <property type="entry name" value="MEMBRANE-BOUND ACYLTRANSFERASE YKRP-RELATED"/>
    <property type="match status" value="1"/>
</dbReference>